<reference evidence="1 2" key="1">
    <citation type="submission" date="2018-05" db="EMBL/GenBank/DDBJ databases">
        <title>A metagenomic window into the 2 km-deep terrestrial subsurface aquifer revealed taxonomically and functionally diverse microbial community comprising novel uncultured bacterial lineages.</title>
        <authorList>
            <person name="Kadnikov V.V."/>
            <person name="Mardanov A.V."/>
            <person name="Beletsky A.V."/>
            <person name="Banks D."/>
            <person name="Pimenov N.V."/>
            <person name="Frank Y.A."/>
            <person name="Karnachuk O.V."/>
            <person name="Ravin N.V."/>
        </authorList>
    </citation>
    <scope>NUCLEOTIDE SEQUENCE [LARGE SCALE GENOMIC DNA]</scope>
    <source>
        <strain evidence="1">BY5</strain>
    </source>
</reference>
<accession>A0A367ZTW3</accession>
<evidence type="ECO:0000313" key="1">
    <source>
        <dbReference type="EMBL" id="RCK81578.1"/>
    </source>
</evidence>
<dbReference type="EMBL" id="QOQW01000001">
    <property type="protein sequence ID" value="RCK81578.1"/>
    <property type="molecule type" value="Genomic_DNA"/>
</dbReference>
<dbReference type="AlphaFoldDB" id="A0A367ZTW3"/>
<organism evidence="1 2">
    <name type="scientific">Candidatus Ozemobacter sibiricus</name>
    <dbReference type="NCBI Taxonomy" id="2268124"/>
    <lineage>
        <taxon>Bacteria</taxon>
        <taxon>Candidatus Ozemobacteria</taxon>
        <taxon>Candidatus Ozemobacterales</taxon>
        <taxon>Candidatus Ozemobacteraceae</taxon>
        <taxon>Candidatus Ozemobacter</taxon>
    </lineage>
</organism>
<evidence type="ECO:0000313" key="2">
    <source>
        <dbReference type="Proteomes" id="UP000252355"/>
    </source>
</evidence>
<proteinExistence type="predicted"/>
<dbReference type="Proteomes" id="UP000252355">
    <property type="component" value="Unassembled WGS sequence"/>
</dbReference>
<comment type="caution">
    <text evidence="1">The sequence shown here is derived from an EMBL/GenBank/DDBJ whole genome shotgun (WGS) entry which is preliminary data.</text>
</comment>
<sequence>MFFKQILVLFIVLGVLGFIYGDRLFYFQANIMINWQYDFPAYEAYERIVHYYPKSPYRQEALKMMEILVKRNGDLRRYLDKRDSGLKKLEKERAKQMEFR</sequence>
<name>A0A367ZTW3_9BACT</name>
<protein>
    <submittedName>
        <fullName evidence="1">Uncharacterized protein</fullName>
    </submittedName>
</protein>
<gene>
    <name evidence="1" type="ORF">OZSIB_0712</name>
</gene>